<dbReference type="OrthoDB" id="10559214at2759"/>
<dbReference type="EMBL" id="JAGSXJ010000023">
    <property type="protein sequence ID" value="KAH6676917.1"/>
    <property type="molecule type" value="Genomic_DNA"/>
</dbReference>
<feature type="compositionally biased region" description="Basic and acidic residues" evidence="1">
    <location>
        <begin position="222"/>
        <end position="238"/>
    </location>
</feature>
<feature type="region of interest" description="Disordered" evidence="1">
    <location>
        <begin position="1"/>
        <end position="238"/>
    </location>
</feature>
<gene>
    <name evidence="2" type="ORF">F5X68DRAFT_193555</name>
</gene>
<evidence type="ECO:0000313" key="2">
    <source>
        <dbReference type="EMBL" id="KAH6676917.1"/>
    </source>
</evidence>
<dbReference type="AlphaFoldDB" id="A0A9P8V5X3"/>
<accession>A0A9P8V5X3</accession>
<feature type="compositionally biased region" description="Low complexity" evidence="1">
    <location>
        <begin position="84"/>
        <end position="105"/>
    </location>
</feature>
<name>A0A9P8V5X3_9PEZI</name>
<comment type="caution">
    <text evidence="2">The sequence shown here is derived from an EMBL/GenBank/DDBJ whole genome shotgun (WGS) entry which is preliminary data.</text>
</comment>
<feature type="compositionally biased region" description="Polar residues" evidence="1">
    <location>
        <begin position="1"/>
        <end position="29"/>
    </location>
</feature>
<proteinExistence type="predicted"/>
<evidence type="ECO:0000313" key="3">
    <source>
        <dbReference type="Proteomes" id="UP000770015"/>
    </source>
</evidence>
<dbReference type="Proteomes" id="UP000770015">
    <property type="component" value="Unassembled WGS sequence"/>
</dbReference>
<feature type="compositionally biased region" description="Basic and acidic residues" evidence="1">
    <location>
        <begin position="185"/>
        <end position="196"/>
    </location>
</feature>
<reference evidence="2" key="1">
    <citation type="journal article" date="2021" name="Nat. Commun.">
        <title>Genetic determinants of endophytism in the Arabidopsis root mycobiome.</title>
        <authorList>
            <person name="Mesny F."/>
            <person name="Miyauchi S."/>
            <person name="Thiergart T."/>
            <person name="Pickel B."/>
            <person name="Atanasova L."/>
            <person name="Karlsson M."/>
            <person name="Huettel B."/>
            <person name="Barry K.W."/>
            <person name="Haridas S."/>
            <person name="Chen C."/>
            <person name="Bauer D."/>
            <person name="Andreopoulos W."/>
            <person name="Pangilinan J."/>
            <person name="LaButti K."/>
            <person name="Riley R."/>
            <person name="Lipzen A."/>
            <person name="Clum A."/>
            <person name="Drula E."/>
            <person name="Henrissat B."/>
            <person name="Kohler A."/>
            <person name="Grigoriev I.V."/>
            <person name="Martin F.M."/>
            <person name="Hacquard S."/>
        </authorList>
    </citation>
    <scope>NUCLEOTIDE SEQUENCE</scope>
    <source>
        <strain evidence="2">MPI-SDFR-AT-0117</strain>
    </source>
</reference>
<keyword evidence="3" id="KW-1185">Reference proteome</keyword>
<sequence>MTNQPPTISKRPQSPTVEMPSESPTNTLEWATRNAKRQLSLGTSLLRPQAPRPGSKSNRHAKVLPPKDADPYYSFPAFPDAGSEPADPAAEPVDPAAEPVDPAAASGTFSPEPLRLSRSRSSSLHDEEEVKESRTQNLIKSFGNLFSRKVRRHDRPASMSNQKKDRILSLMQMPRRHSNIDPQGTDDRRTVSDPPKRPMSRNSVLLTRETATAEPPSPVRHKTMERTRDRLRRHLPEA</sequence>
<organism evidence="2 3">
    <name type="scientific">Plectosphaerella plurivora</name>
    <dbReference type="NCBI Taxonomy" id="936078"/>
    <lineage>
        <taxon>Eukaryota</taxon>
        <taxon>Fungi</taxon>
        <taxon>Dikarya</taxon>
        <taxon>Ascomycota</taxon>
        <taxon>Pezizomycotina</taxon>
        <taxon>Sordariomycetes</taxon>
        <taxon>Hypocreomycetidae</taxon>
        <taxon>Glomerellales</taxon>
        <taxon>Plectosphaerellaceae</taxon>
        <taxon>Plectosphaerella</taxon>
    </lineage>
</organism>
<protein>
    <submittedName>
        <fullName evidence="2">Uncharacterized protein</fullName>
    </submittedName>
</protein>
<evidence type="ECO:0000256" key="1">
    <source>
        <dbReference type="SAM" id="MobiDB-lite"/>
    </source>
</evidence>